<name>A0ACB8AJZ8_9AGAM</name>
<evidence type="ECO:0000313" key="2">
    <source>
        <dbReference type="Proteomes" id="UP000790377"/>
    </source>
</evidence>
<dbReference type="Proteomes" id="UP000790377">
    <property type="component" value="Unassembled WGS sequence"/>
</dbReference>
<sequence>MFRPNSSGNGTSITSSMSIFTQPVVLLSITLSALTLCLLLNTLTIQHLRGELAKVHPVSAEADDSGYSYVGDDHPNSLPIDLPPIALTIEDTKKFGLVDVEAWVDWRSTDYFPGRAFGISMFHQMHCLQMIRHAVLYPNTANGHTHHCLNLLRQAVLCAADVTLDPLDVSDEDGTLAGTDGVGVVHVCRDWEKVYEYVWANQMSDKWHKGKGNVTGMGMM</sequence>
<proteinExistence type="predicted"/>
<evidence type="ECO:0000313" key="1">
    <source>
        <dbReference type="EMBL" id="KAH7913567.1"/>
    </source>
</evidence>
<comment type="caution">
    <text evidence="1">The sequence shown here is derived from an EMBL/GenBank/DDBJ whole genome shotgun (WGS) entry which is preliminary data.</text>
</comment>
<dbReference type="EMBL" id="MU267628">
    <property type="protein sequence ID" value="KAH7913567.1"/>
    <property type="molecule type" value="Genomic_DNA"/>
</dbReference>
<reference evidence="1" key="1">
    <citation type="journal article" date="2021" name="New Phytol.">
        <title>Evolutionary innovations through gain and loss of genes in the ectomycorrhizal Boletales.</title>
        <authorList>
            <person name="Wu G."/>
            <person name="Miyauchi S."/>
            <person name="Morin E."/>
            <person name="Kuo A."/>
            <person name="Drula E."/>
            <person name="Varga T."/>
            <person name="Kohler A."/>
            <person name="Feng B."/>
            <person name="Cao Y."/>
            <person name="Lipzen A."/>
            <person name="Daum C."/>
            <person name="Hundley H."/>
            <person name="Pangilinan J."/>
            <person name="Johnson J."/>
            <person name="Barry K."/>
            <person name="LaButti K."/>
            <person name="Ng V."/>
            <person name="Ahrendt S."/>
            <person name="Min B."/>
            <person name="Choi I.G."/>
            <person name="Park H."/>
            <person name="Plett J.M."/>
            <person name="Magnuson J."/>
            <person name="Spatafora J.W."/>
            <person name="Nagy L.G."/>
            <person name="Henrissat B."/>
            <person name="Grigoriev I.V."/>
            <person name="Yang Z.L."/>
            <person name="Xu J."/>
            <person name="Martin F.M."/>
        </authorList>
    </citation>
    <scope>NUCLEOTIDE SEQUENCE</scope>
    <source>
        <strain evidence="1">ATCC 28755</strain>
    </source>
</reference>
<organism evidence="1 2">
    <name type="scientific">Hygrophoropsis aurantiaca</name>
    <dbReference type="NCBI Taxonomy" id="72124"/>
    <lineage>
        <taxon>Eukaryota</taxon>
        <taxon>Fungi</taxon>
        <taxon>Dikarya</taxon>
        <taxon>Basidiomycota</taxon>
        <taxon>Agaricomycotina</taxon>
        <taxon>Agaricomycetes</taxon>
        <taxon>Agaricomycetidae</taxon>
        <taxon>Boletales</taxon>
        <taxon>Coniophorineae</taxon>
        <taxon>Hygrophoropsidaceae</taxon>
        <taxon>Hygrophoropsis</taxon>
    </lineage>
</organism>
<keyword evidence="2" id="KW-1185">Reference proteome</keyword>
<protein>
    <submittedName>
        <fullName evidence="1">Uncharacterized protein</fullName>
    </submittedName>
</protein>
<gene>
    <name evidence="1" type="ORF">BJ138DRAFT_1058742</name>
</gene>
<accession>A0ACB8AJZ8</accession>